<evidence type="ECO:0000259" key="11">
    <source>
        <dbReference type="Pfam" id="PF03372"/>
    </source>
</evidence>
<dbReference type="GO" id="GO:0003697">
    <property type="term" value="F:single-stranded DNA binding"/>
    <property type="evidence" value="ECO:0007669"/>
    <property type="project" value="TreeGrafter"/>
</dbReference>
<evidence type="ECO:0000256" key="10">
    <source>
        <dbReference type="ARBA" id="ARBA00023242"/>
    </source>
</evidence>
<dbReference type="Pfam" id="PF03372">
    <property type="entry name" value="Exo_endo_phos"/>
    <property type="match status" value="1"/>
</dbReference>
<reference evidence="12" key="1">
    <citation type="submission" date="2021-02" db="EMBL/GenBank/DDBJ databases">
        <authorList>
            <person name="Nowell W R."/>
        </authorList>
    </citation>
    <scope>NUCLEOTIDE SEQUENCE</scope>
</reference>
<evidence type="ECO:0000256" key="9">
    <source>
        <dbReference type="ARBA" id="ARBA00023204"/>
    </source>
</evidence>
<dbReference type="PANTHER" id="PTHR15822:SF4">
    <property type="entry name" value="TYROSYL-DNA PHOSPHODIESTERASE 2"/>
    <property type="match status" value="1"/>
</dbReference>
<evidence type="ECO:0000313" key="13">
    <source>
        <dbReference type="Proteomes" id="UP000663852"/>
    </source>
</evidence>
<comment type="caution">
    <text evidence="12">The sequence shown here is derived from an EMBL/GenBank/DDBJ whole genome shotgun (WGS) entry which is preliminary data.</text>
</comment>
<dbReference type="InterPro" id="IPR051547">
    <property type="entry name" value="TDP2-like"/>
</dbReference>
<dbReference type="InterPro" id="IPR036691">
    <property type="entry name" value="Endo/exonu/phosph_ase_sf"/>
</dbReference>
<dbReference type="CDD" id="cd09080">
    <property type="entry name" value="TDP2"/>
    <property type="match status" value="1"/>
</dbReference>
<evidence type="ECO:0000256" key="3">
    <source>
        <dbReference type="ARBA" id="ARBA00004322"/>
    </source>
</evidence>
<comment type="cofactor">
    <cofactor evidence="2">
        <name>Mg(2+)</name>
        <dbReference type="ChEBI" id="CHEBI:18420"/>
    </cofactor>
</comment>
<organism evidence="12 13">
    <name type="scientific">Adineta ricciae</name>
    <name type="common">Rotifer</name>
    <dbReference type="NCBI Taxonomy" id="249248"/>
    <lineage>
        <taxon>Eukaryota</taxon>
        <taxon>Metazoa</taxon>
        <taxon>Spiralia</taxon>
        <taxon>Gnathifera</taxon>
        <taxon>Rotifera</taxon>
        <taxon>Eurotatoria</taxon>
        <taxon>Bdelloidea</taxon>
        <taxon>Adinetida</taxon>
        <taxon>Adinetidae</taxon>
        <taxon>Adineta</taxon>
    </lineage>
</organism>
<keyword evidence="9" id="KW-0234">DNA repair</keyword>
<evidence type="ECO:0000256" key="5">
    <source>
        <dbReference type="ARBA" id="ARBA00022723"/>
    </source>
</evidence>
<evidence type="ECO:0000256" key="8">
    <source>
        <dbReference type="ARBA" id="ARBA00022842"/>
    </source>
</evidence>
<keyword evidence="4" id="KW-0540">Nuclease</keyword>
<comment type="subcellular location">
    <subcellularLocation>
        <location evidence="3">Nucleus</location>
        <location evidence="3">PML body</location>
    </subcellularLocation>
</comment>
<dbReference type="PANTHER" id="PTHR15822">
    <property type="entry name" value="TRAF AND TNF RECEPTOR-ASSOCIATED PROTEIN"/>
    <property type="match status" value="1"/>
</dbReference>
<dbReference type="GO" id="GO:0046872">
    <property type="term" value="F:metal ion binding"/>
    <property type="evidence" value="ECO:0007669"/>
    <property type="project" value="UniProtKB-KW"/>
</dbReference>
<dbReference type="OrthoDB" id="9975959at2759"/>
<evidence type="ECO:0000256" key="6">
    <source>
        <dbReference type="ARBA" id="ARBA00022763"/>
    </source>
</evidence>
<feature type="domain" description="Endonuclease/exonuclease/phosphatase" evidence="11">
    <location>
        <begin position="77"/>
        <end position="317"/>
    </location>
</feature>
<dbReference type="EMBL" id="CAJNOJ010000194">
    <property type="protein sequence ID" value="CAF1272773.1"/>
    <property type="molecule type" value="Genomic_DNA"/>
</dbReference>
<evidence type="ECO:0000256" key="7">
    <source>
        <dbReference type="ARBA" id="ARBA00022801"/>
    </source>
</evidence>
<dbReference type="GO" id="GO:0005737">
    <property type="term" value="C:cytoplasm"/>
    <property type="evidence" value="ECO:0007669"/>
    <property type="project" value="TreeGrafter"/>
</dbReference>
<accession>A0A815BPZ7</accession>
<comment type="cofactor">
    <cofactor evidence="1">
        <name>Mn(2+)</name>
        <dbReference type="ChEBI" id="CHEBI:29035"/>
    </cofactor>
</comment>
<dbReference type="AlphaFoldDB" id="A0A815BPZ7"/>
<proteinExistence type="predicted"/>
<sequence>MFHVTSFFRGTAFQCCRQLQFVTIFMGQQSAHHSSKMQQQEWTLPLWQYRKEKHEWSERQYDTGIPKNVWNQFRVTTYNIWFSEQYQPMRFQSLCDILHRSDAQIIGLQEMTPNILKHLVAQPFIQEKYYISDPDGRTFYGWYGVVLLIDARLHISHLDLINFPHSIMGRRMVLAEIKLDENETLRIGTVHLESLNNKPQRLAQLNLCQKVFNRAPSTCILMGDFNFHAEGSENVEQFSALPEWTDVWVNVMGPDNPGYTFDTHINSMTKKSNGGSDRSRYDRIILRSQTVVPKQIQILGNKPVGQQQNLDVFPSDHFGLTAIFERKQ</sequence>
<protein>
    <recommendedName>
        <fullName evidence="11">Endonuclease/exonuclease/phosphatase domain-containing protein</fullName>
    </recommendedName>
</protein>
<gene>
    <name evidence="12" type="ORF">EDS130_LOCUS29122</name>
</gene>
<keyword evidence="10" id="KW-0539">Nucleus</keyword>
<evidence type="ECO:0000313" key="12">
    <source>
        <dbReference type="EMBL" id="CAF1272773.1"/>
    </source>
</evidence>
<dbReference type="InterPro" id="IPR005135">
    <property type="entry name" value="Endo/exonuclease/phosphatase"/>
</dbReference>
<dbReference type="GO" id="GO:0004518">
    <property type="term" value="F:nuclease activity"/>
    <property type="evidence" value="ECO:0007669"/>
    <property type="project" value="UniProtKB-KW"/>
</dbReference>
<dbReference type="GO" id="GO:0006302">
    <property type="term" value="P:double-strand break repair"/>
    <property type="evidence" value="ECO:0007669"/>
    <property type="project" value="TreeGrafter"/>
</dbReference>
<dbReference type="Proteomes" id="UP000663852">
    <property type="component" value="Unassembled WGS sequence"/>
</dbReference>
<keyword evidence="5" id="KW-0479">Metal-binding</keyword>
<dbReference type="Gene3D" id="3.60.10.10">
    <property type="entry name" value="Endonuclease/exonuclease/phosphatase"/>
    <property type="match status" value="1"/>
</dbReference>
<evidence type="ECO:0000256" key="4">
    <source>
        <dbReference type="ARBA" id="ARBA00022722"/>
    </source>
</evidence>
<evidence type="ECO:0000256" key="2">
    <source>
        <dbReference type="ARBA" id="ARBA00001946"/>
    </source>
</evidence>
<name>A0A815BPZ7_ADIRI</name>
<dbReference type="GO" id="GO:0070260">
    <property type="term" value="F:5'-tyrosyl-DNA phosphodiesterase activity"/>
    <property type="evidence" value="ECO:0007669"/>
    <property type="project" value="TreeGrafter"/>
</dbReference>
<keyword evidence="8" id="KW-0460">Magnesium</keyword>
<dbReference type="SUPFAM" id="SSF56219">
    <property type="entry name" value="DNase I-like"/>
    <property type="match status" value="1"/>
</dbReference>
<evidence type="ECO:0000256" key="1">
    <source>
        <dbReference type="ARBA" id="ARBA00001936"/>
    </source>
</evidence>
<keyword evidence="6" id="KW-0227">DNA damage</keyword>
<dbReference type="GO" id="GO:0016605">
    <property type="term" value="C:PML body"/>
    <property type="evidence" value="ECO:0007669"/>
    <property type="project" value="UniProtKB-SubCell"/>
</dbReference>
<keyword evidence="7" id="KW-0378">Hydrolase</keyword>